<proteinExistence type="predicted"/>
<name>A0A0G4ICA9_9ALVE</name>
<dbReference type="InterPro" id="IPR036770">
    <property type="entry name" value="Ankyrin_rpt-contain_sf"/>
</dbReference>
<dbReference type="PANTHER" id="PTHR24198">
    <property type="entry name" value="ANKYRIN REPEAT AND PROTEIN KINASE DOMAIN-CONTAINING PROTEIN"/>
    <property type="match status" value="1"/>
</dbReference>
<evidence type="ECO:0000256" key="2">
    <source>
        <dbReference type="ARBA" id="ARBA00023043"/>
    </source>
</evidence>
<evidence type="ECO:0000256" key="3">
    <source>
        <dbReference type="PROSITE-ProRule" id="PRU00023"/>
    </source>
</evidence>
<accession>A0A0G4ICA9</accession>
<dbReference type="PROSITE" id="PS50088">
    <property type="entry name" value="ANK_REPEAT"/>
    <property type="match status" value="3"/>
</dbReference>
<feature type="repeat" description="ANK" evidence="3">
    <location>
        <begin position="163"/>
        <end position="195"/>
    </location>
</feature>
<dbReference type="EMBL" id="CDMZ01005822">
    <property type="protein sequence ID" value="CEM54841.1"/>
    <property type="molecule type" value="Genomic_DNA"/>
</dbReference>
<evidence type="ECO:0000313" key="4">
    <source>
        <dbReference type="EMBL" id="CEM54841.1"/>
    </source>
</evidence>
<keyword evidence="1" id="KW-0677">Repeat</keyword>
<sequence length="504" mass="54585">MAETAVDPPPTTEAYVERLRAWHASIVADLDSRLRYQVEIVEKNLVSKEAGDSGAAAAAALEVSRVRSEDVAVLDELEETGREFTRELSKKVRGQLGEVVSRHAKIDVGLLNEMGIGEVIRSFRSVSPETTQQALSDFISGASNGDDFRLCLKAGADVNGLVEGQTSLIRSVCANHMEAFQMILEDGADLEAKAGKMVGNERNDESDDKSDDVIESDVIAGDTALTAASRLRRWAMVRSLVAEGANADALGGDGNKALQIACEAAEKELDTEADLPDSLCRLHYDPQNGDPAVRSAVSAALKDLLEKTSGVADLKVSARRYFSRESLVHFFAWHEFQELLLLSLSRGVDVDATDRADWTALMAVAARARPEFVKILVENGADVTKAVNESPTNTALHIAVSELERGKVPHTREESFISSVRTVVEILLDRGADVNTQNNFDETALHSAVQSVLWGVTEIVRFLVERGANLQVQDDEGNTPHDLAVMLSRSPELCTLLAPPTAAE</sequence>
<dbReference type="InterPro" id="IPR002110">
    <property type="entry name" value="Ankyrin_rpt"/>
</dbReference>
<dbReference type="Pfam" id="PF12796">
    <property type="entry name" value="Ank_2"/>
    <property type="match status" value="2"/>
</dbReference>
<dbReference type="Gene3D" id="1.25.40.20">
    <property type="entry name" value="Ankyrin repeat-containing domain"/>
    <property type="match status" value="3"/>
</dbReference>
<feature type="repeat" description="ANK" evidence="3">
    <location>
        <begin position="440"/>
        <end position="475"/>
    </location>
</feature>
<dbReference type="AlphaFoldDB" id="A0A0G4ICA9"/>
<feature type="repeat" description="ANK" evidence="3">
    <location>
        <begin position="391"/>
        <end position="439"/>
    </location>
</feature>
<reference evidence="4" key="1">
    <citation type="submission" date="2014-11" db="EMBL/GenBank/DDBJ databases">
        <authorList>
            <person name="Otto D Thomas"/>
            <person name="Naeem Raeece"/>
        </authorList>
    </citation>
    <scope>NUCLEOTIDE SEQUENCE</scope>
</reference>
<dbReference type="SUPFAM" id="SSF48403">
    <property type="entry name" value="Ankyrin repeat"/>
    <property type="match status" value="1"/>
</dbReference>
<keyword evidence="2 3" id="KW-0040">ANK repeat</keyword>
<dbReference type="SMART" id="SM00248">
    <property type="entry name" value="ANK"/>
    <property type="match status" value="5"/>
</dbReference>
<dbReference type="PANTHER" id="PTHR24198:SF165">
    <property type="entry name" value="ANKYRIN REPEAT-CONTAINING PROTEIN-RELATED"/>
    <property type="match status" value="1"/>
</dbReference>
<protein>
    <submittedName>
        <fullName evidence="4">Uncharacterized protein</fullName>
    </submittedName>
</protein>
<dbReference type="PhylomeDB" id="A0A0G4ICA9"/>
<organism evidence="4">
    <name type="scientific">Chromera velia CCMP2878</name>
    <dbReference type="NCBI Taxonomy" id="1169474"/>
    <lineage>
        <taxon>Eukaryota</taxon>
        <taxon>Sar</taxon>
        <taxon>Alveolata</taxon>
        <taxon>Colpodellida</taxon>
        <taxon>Chromeraceae</taxon>
        <taxon>Chromera</taxon>
    </lineage>
</organism>
<evidence type="ECO:0000256" key="1">
    <source>
        <dbReference type="ARBA" id="ARBA00022737"/>
    </source>
</evidence>
<dbReference type="VEuPathDB" id="CryptoDB:Cvel_13086"/>
<gene>
    <name evidence="4" type="ORF">Cvel_13086</name>
</gene>